<feature type="compositionally biased region" description="Polar residues" evidence="8">
    <location>
        <begin position="81"/>
        <end position="98"/>
    </location>
</feature>
<sequence>MSGGDEHIGTIKEETIPQQELIEQPIENSIGEQTAPLNNTTSSYQQQQHFEGIPETDTTEEDEPTEGARVSDETSVPMELTETQKTMSTENVSMQNENVPPPKVPPTATPSEGCELVELPTRLYLDRTVVPILLQGLSALAKERPEQPIEFLANFLLTNKERYNPTLVSKPQE</sequence>
<reference evidence="10" key="1">
    <citation type="submission" date="2017-02" db="UniProtKB">
        <authorList>
            <consortium name="WormBaseParasite"/>
        </authorList>
    </citation>
    <scope>IDENTIFICATION</scope>
</reference>
<evidence type="ECO:0000313" key="9">
    <source>
        <dbReference type="Proteomes" id="UP000038045"/>
    </source>
</evidence>
<dbReference type="GO" id="GO:0006325">
    <property type="term" value="P:chromatin organization"/>
    <property type="evidence" value="ECO:0007669"/>
    <property type="project" value="UniProtKB-KW"/>
</dbReference>
<dbReference type="PANTHER" id="PTHR23356:SF16">
    <property type="entry name" value="DPY30 DOMAIN CONTAINING 2"/>
    <property type="match status" value="1"/>
</dbReference>
<dbReference type="AlphaFoldDB" id="A0A0N4Z901"/>
<keyword evidence="9" id="KW-1185">Reference proteome</keyword>
<keyword evidence="4" id="KW-0805">Transcription regulation</keyword>
<evidence type="ECO:0000256" key="2">
    <source>
        <dbReference type="ARBA" id="ARBA00010849"/>
    </source>
</evidence>
<dbReference type="GO" id="GO:0048188">
    <property type="term" value="C:Set1C/COMPASS complex"/>
    <property type="evidence" value="ECO:0007669"/>
    <property type="project" value="InterPro"/>
</dbReference>
<evidence type="ECO:0000256" key="1">
    <source>
        <dbReference type="ARBA" id="ARBA00004123"/>
    </source>
</evidence>
<dbReference type="CDD" id="cd22965">
    <property type="entry name" value="DD_DPY30_SDC1"/>
    <property type="match status" value="1"/>
</dbReference>
<dbReference type="STRING" id="131310.A0A0N4Z901"/>
<dbReference type="PANTHER" id="PTHR23356">
    <property type="entry name" value="DPY30-RELATED"/>
    <property type="match status" value="1"/>
</dbReference>
<feature type="compositionally biased region" description="Pro residues" evidence="8">
    <location>
        <begin position="99"/>
        <end position="108"/>
    </location>
</feature>
<keyword evidence="3" id="KW-0156">Chromatin regulator</keyword>
<proteinExistence type="inferred from homology"/>
<dbReference type="InterPro" id="IPR037856">
    <property type="entry name" value="Sdc1/DPY30"/>
</dbReference>
<dbReference type="InterPro" id="IPR049629">
    <property type="entry name" value="DPY30_SDC1_DD"/>
</dbReference>
<dbReference type="Proteomes" id="UP000038045">
    <property type="component" value="Unplaced"/>
</dbReference>
<dbReference type="InterPro" id="IPR007858">
    <property type="entry name" value="Dpy-30_motif"/>
</dbReference>
<comment type="similarity">
    <text evidence="2">Belongs to the dpy-30 family.</text>
</comment>
<name>A0A0N4Z901_PARTI</name>
<feature type="region of interest" description="Disordered" evidence="8">
    <location>
        <begin position="1"/>
        <end position="113"/>
    </location>
</feature>
<evidence type="ECO:0000313" key="10">
    <source>
        <dbReference type="WBParaSite" id="PTRK_0000379200.1"/>
    </source>
</evidence>
<dbReference type="Pfam" id="PF05186">
    <property type="entry name" value="Dpy-30"/>
    <property type="match status" value="1"/>
</dbReference>
<protein>
    <recommendedName>
        <fullName evidence="7">Protein dpy-30 homolog</fullName>
    </recommendedName>
</protein>
<feature type="compositionally biased region" description="Basic and acidic residues" evidence="8">
    <location>
        <begin position="1"/>
        <end position="15"/>
    </location>
</feature>
<accession>A0A0N4Z901</accession>
<feature type="compositionally biased region" description="Polar residues" evidence="8">
    <location>
        <begin position="26"/>
        <end position="49"/>
    </location>
</feature>
<evidence type="ECO:0000256" key="7">
    <source>
        <dbReference type="ARBA" id="ARBA00044172"/>
    </source>
</evidence>
<evidence type="ECO:0000256" key="6">
    <source>
        <dbReference type="ARBA" id="ARBA00023242"/>
    </source>
</evidence>
<keyword evidence="6" id="KW-0539">Nucleus</keyword>
<evidence type="ECO:0000256" key="8">
    <source>
        <dbReference type="SAM" id="MobiDB-lite"/>
    </source>
</evidence>
<evidence type="ECO:0000256" key="5">
    <source>
        <dbReference type="ARBA" id="ARBA00023163"/>
    </source>
</evidence>
<dbReference type="WBParaSite" id="PTRK_0000379200.1">
    <property type="protein sequence ID" value="PTRK_0000379200.1"/>
    <property type="gene ID" value="PTRK_0000379200"/>
</dbReference>
<dbReference type="Gene3D" id="1.20.890.10">
    <property type="entry name" value="cAMP-dependent protein kinase regulatory subunit, dimerization-anchoring domain"/>
    <property type="match status" value="1"/>
</dbReference>
<evidence type="ECO:0000256" key="4">
    <source>
        <dbReference type="ARBA" id="ARBA00023015"/>
    </source>
</evidence>
<evidence type="ECO:0000256" key="3">
    <source>
        <dbReference type="ARBA" id="ARBA00022853"/>
    </source>
</evidence>
<comment type="subcellular location">
    <subcellularLocation>
        <location evidence="1">Nucleus</location>
    </subcellularLocation>
</comment>
<keyword evidence="5" id="KW-0804">Transcription</keyword>
<organism evidence="9 10">
    <name type="scientific">Parastrongyloides trichosuri</name>
    <name type="common">Possum-specific nematode worm</name>
    <dbReference type="NCBI Taxonomy" id="131310"/>
    <lineage>
        <taxon>Eukaryota</taxon>
        <taxon>Metazoa</taxon>
        <taxon>Ecdysozoa</taxon>
        <taxon>Nematoda</taxon>
        <taxon>Chromadorea</taxon>
        <taxon>Rhabditida</taxon>
        <taxon>Tylenchina</taxon>
        <taxon>Panagrolaimomorpha</taxon>
        <taxon>Strongyloidoidea</taxon>
        <taxon>Strongyloididae</taxon>
        <taxon>Parastrongyloides</taxon>
    </lineage>
</organism>